<dbReference type="GO" id="GO:0046982">
    <property type="term" value="F:protein heterodimerization activity"/>
    <property type="evidence" value="ECO:0007669"/>
    <property type="project" value="InterPro"/>
</dbReference>
<dbReference type="Gene3D" id="1.20.120.1630">
    <property type="match status" value="1"/>
</dbReference>
<dbReference type="SUPFAM" id="SSF46785">
    <property type="entry name" value="Winged helix' DNA-binding domain"/>
    <property type="match status" value="1"/>
</dbReference>
<evidence type="ECO:0000256" key="4">
    <source>
        <dbReference type="ARBA" id="ARBA00022490"/>
    </source>
</evidence>
<dbReference type="Pfam" id="PF01222">
    <property type="entry name" value="ERG4_ERG24"/>
    <property type="match status" value="1"/>
</dbReference>
<dbReference type="InterPro" id="IPR007125">
    <property type="entry name" value="H2A/H2B/H3"/>
</dbReference>
<evidence type="ECO:0000256" key="9">
    <source>
        <dbReference type="SAM" id="MobiDB-lite"/>
    </source>
</evidence>
<keyword evidence="3" id="KW-0158">Chromosome</keyword>
<dbReference type="SMART" id="SM00428">
    <property type="entry name" value="H3"/>
    <property type="match status" value="2"/>
</dbReference>
<evidence type="ECO:0000313" key="13">
    <source>
        <dbReference type="Proteomes" id="UP001239994"/>
    </source>
</evidence>
<keyword evidence="13" id="KW-1185">Reference proteome</keyword>
<feature type="domain" description="PCI" evidence="11">
    <location>
        <begin position="715"/>
        <end position="877"/>
    </location>
</feature>
<dbReference type="FunFam" id="1.10.20.10:FF:000054">
    <property type="entry name" value="Putative histone H1.5-like"/>
    <property type="match status" value="1"/>
</dbReference>
<dbReference type="PRINTS" id="PR00622">
    <property type="entry name" value="HISTONEH3"/>
</dbReference>
<comment type="similarity">
    <text evidence="2">Belongs to the histone H3 family.</text>
</comment>
<dbReference type="GO" id="GO:0005852">
    <property type="term" value="C:eukaryotic translation initiation factor 3 complex"/>
    <property type="evidence" value="ECO:0007669"/>
    <property type="project" value="InterPro"/>
</dbReference>
<feature type="transmembrane region" description="Helical" evidence="10">
    <location>
        <begin position="264"/>
        <end position="285"/>
    </location>
</feature>
<dbReference type="PANTHER" id="PTHR11426">
    <property type="entry name" value="HISTONE H3"/>
    <property type="match status" value="1"/>
</dbReference>
<dbReference type="GO" id="GO:0003743">
    <property type="term" value="F:translation initiation factor activity"/>
    <property type="evidence" value="ECO:0007669"/>
    <property type="project" value="UniProtKB-KW"/>
</dbReference>
<dbReference type="Gene3D" id="1.25.40.250">
    <property type="entry name" value="ARM repeat, domain 1"/>
    <property type="match status" value="1"/>
</dbReference>
<evidence type="ECO:0000256" key="8">
    <source>
        <dbReference type="ARBA" id="ARBA00057041"/>
    </source>
</evidence>
<gene>
    <name evidence="12" type="ORF">P4O66_014528</name>
</gene>
<dbReference type="GO" id="GO:0003677">
    <property type="term" value="F:DNA binding"/>
    <property type="evidence" value="ECO:0007669"/>
    <property type="project" value="InterPro"/>
</dbReference>
<dbReference type="GO" id="GO:0005654">
    <property type="term" value="C:nucleoplasm"/>
    <property type="evidence" value="ECO:0007669"/>
    <property type="project" value="UniProtKB-ARBA"/>
</dbReference>
<dbReference type="InterPro" id="IPR009374">
    <property type="entry name" value="eIF3k"/>
</dbReference>
<comment type="subcellular location">
    <subcellularLocation>
        <location evidence="1">Chromosome</location>
    </subcellularLocation>
</comment>
<evidence type="ECO:0000313" key="12">
    <source>
        <dbReference type="EMBL" id="KAK1790667.1"/>
    </source>
</evidence>
<protein>
    <recommendedName>
        <fullName evidence="11">PCI domain-containing protein</fullName>
    </recommendedName>
</protein>
<keyword evidence="10" id="KW-0472">Membrane</keyword>
<feature type="non-terminal residue" evidence="12">
    <location>
        <position position="1"/>
    </location>
</feature>
<dbReference type="FunFam" id="1.10.20.10:FF:000001">
    <property type="entry name" value="Histone H3"/>
    <property type="match status" value="1"/>
</dbReference>
<keyword evidence="6" id="KW-0648">Protein biosynthesis</keyword>
<keyword evidence="5" id="KW-0396">Initiation factor</keyword>
<dbReference type="GO" id="GO:0043022">
    <property type="term" value="F:ribosome binding"/>
    <property type="evidence" value="ECO:0007669"/>
    <property type="project" value="InterPro"/>
</dbReference>
<dbReference type="InterPro" id="IPR036390">
    <property type="entry name" value="WH_DNA-bd_sf"/>
</dbReference>
<dbReference type="PROSITE" id="PS00959">
    <property type="entry name" value="HISTONE_H3_2"/>
    <property type="match status" value="2"/>
</dbReference>
<evidence type="ECO:0000256" key="10">
    <source>
        <dbReference type="SAM" id="Phobius"/>
    </source>
</evidence>
<keyword evidence="7" id="KW-0164">Citrullination</keyword>
<dbReference type="SUPFAM" id="SSF48371">
    <property type="entry name" value="ARM repeat"/>
    <property type="match status" value="1"/>
</dbReference>
<keyword evidence="4" id="KW-0963">Cytoplasm</keyword>
<evidence type="ECO:0000256" key="7">
    <source>
        <dbReference type="ARBA" id="ARBA00022934"/>
    </source>
</evidence>
<reference evidence="12" key="1">
    <citation type="submission" date="2023-03" db="EMBL/GenBank/DDBJ databases">
        <title>Electrophorus voltai genome.</title>
        <authorList>
            <person name="Bian C."/>
        </authorList>
    </citation>
    <scope>NUCLEOTIDE SEQUENCE</scope>
    <source>
        <strain evidence="12">CB-2022</strain>
        <tissue evidence="12">Muscle</tissue>
    </source>
</reference>
<dbReference type="GO" id="GO:0006446">
    <property type="term" value="P:regulation of translational initiation"/>
    <property type="evidence" value="ECO:0007669"/>
    <property type="project" value="InterPro"/>
</dbReference>
<dbReference type="InterPro" id="IPR009072">
    <property type="entry name" value="Histone-fold"/>
</dbReference>
<sequence length="994" mass="112549">TYILYNINTQKAAGPNGIPGWVLRDCAVELIETLMNDSIPSTHFSSKSQFTTFISKKMDQSNSFHGEKNQQPQKDASGSSLRSVHTKRSNINLFLVCVFFTSSLILFLDACHPPSEAWVLSNLERTRLWDWTAAAIVVVFTILQAVLYYLPIGRVAEGKMGCHDKRLKYSLNGLHAFVVSAVLLMGLWHCGMVRGSSVSSRVLPLVSAGLAMSTLLSLWLYLRPGSAHYSQQPYSGNTGSFLQEFALGKEIDPRVGRIDMKQFAMVRIGFIGWAMMDLSYVLTAIETNGSLSLSFLLVVTFQLIYILDFLIDEDSVLPTKEFTEESVGFLMILGEYIWIPIFSSLPIYFLLHRPNHIDFLSAIPILLLFGIGFLFYYLSNEQKSGFRKNPNNPAYAHLKVIESPSGENLMVSGWFGWVRHPNYLGDILMMFAWCLPCVTMARTKQTARKSTGGKAPRKQLATKAARKSAPSTGGVKKPHRYRPGTVALREIRRYQKSTELLIRKLPFQRLVREIAQDFKTDLRFQSAAIGALQEASEAYLVGLFEDTNLCAIHAKRVTIMPKDIQLAPMARTKQTARKSTGGKAPRKQLATKAARKSAPSTGGVKKPHRYRPGTVALREIRRYQKSTELLIRKLPFQRLVREIAQDFKTDLRFQSAAIGALQEASEAYLFLSMATAFEQMRANVGKLLRGIDRYNPENLATLERYVETQARENAYDLEANLAVLKLYQFNPAYFQTSVTSQILLKALTNLPHTDFTLCKCMIDQPHQEERPIRQILYLGNLLETCHFQSFWTTLEENREFIDGITGFEDSVRKFICHVVGITYQTIEHRLLAEMLGDPLDTQVKVWMNKYGWVENEEGQIFIYNQEESVKPKNIVEKIDFETGYIQKLSPEETQPACLNDYHPVAFTSVVMKCFEKLVRDLITSSLPDCIDTLQFAYHHNHSTDDAITHLLHITHITGLLTTVQHVTTLSPPDSSPSWKIWDFIQPCVTGSPTF</sequence>
<evidence type="ECO:0000256" key="5">
    <source>
        <dbReference type="ARBA" id="ARBA00022540"/>
    </source>
</evidence>
<dbReference type="AlphaFoldDB" id="A0AAD9DT17"/>
<dbReference type="Proteomes" id="UP001239994">
    <property type="component" value="Unassembled WGS sequence"/>
</dbReference>
<dbReference type="InterPro" id="IPR000717">
    <property type="entry name" value="PCI_dom"/>
</dbReference>
<dbReference type="SUPFAM" id="SSF47113">
    <property type="entry name" value="Histone-fold"/>
    <property type="match status" value="2"/>
</dbReference>
<dbReference type="PROSITE" id="PS00322">
    <property type="entry name" value="HISTONE_H3_1"/>
    <property type="match status" value="2"/>
</dbReference>
<organism evidence="12 13">
    <name type="scientific">Electrophorus voltai</name>
    <dbReference type="NCBI Taxonomy" id="2609070"/>
    <lineage>
        <taxon>Eukaryota</taxon>
        <taxon>Metazoa</taxon>
        <taxon>Chordata</taxon>
        <taxon>Craniata</taxon>
        <taxon>Vertebrata</taxon>
        <taxon>Euteleostomi</taxon>
        <taxon>Actinopterygii</taxon>
        <taxon>Neopterygii</taxon>
        <taxon>Teleostei</taxon>
        <taxon>Ostariophysi</taxon>
        <taxon>Gymnotiformes</taxon>
        <taxon>Gymnotoidei</taxon>
        <taxon>Gymnotidae</taxon>
        <taxon>Electrophorus</taxon>
    </lineage>
</organism>
<dbReference type="Pfam" id="PF00125">
    <property type="entry name" value="Histone"/>
    <property type="match status" value="2"/>
</dbReference>
<feature type="transmembrane region" description="Helical" evidence="10">
    <location>
        <begin position="91"/>
        <end position="108"/>
    </location>
</feature>
<feature type="region of interest" description="Disordered" evidence="9">
    <location>
        <begin position="447"/>
        <end position="482"/>
    </location>
</feature>
<dbReference type="InterPro" id="IPR016024">
    <property type="entry name" value="ARM-type_fold"/>
</dbReference>
<dbReference type="InterPro" id="IPR000164">
    <property type="entry name" value="Histone_H3/CENP-A"/>
</dbReference>
<feature type="region of interest" description="Disordered" evidence="9">
    <location>
        <begin position="62"/>
        <end position="81"/>
    </location>
</feature>
<dbReference type="GO" id="GO:0030527">
    <property type="term" value="F:structural constituent of chromatin"/>
    <property type="evidence" value="ECO:0007669"/>
    <property type="project" value="InterPro"/>
</dbReference>
<dbReference type="InterPro" id="IPR036388">
    <property type="entry name" value="WH-like_DNA-bd_sf"/>
</dbReference>
<dbReference type="PROSITE" id="PS50250">
    <property type="entry name" value="PCI"/>
    <property type="match status" value="1"/>
</dbReference>
<feature type="region of interest" description="Disordered" evidence="9">
    <location>
        <begin position="570"/>
        <end position="611"/>
    </location>
</feature>
<dbReference type="Gene3D" id="1.10.10.10">
    <property type="entry name" value="Winged helix-like DNA-binding domain superfamily/Winged helix DNA-binding domain"/>
    <property type="match status" value="1"/>
</dbReference>
<feature type="transmembrane region" description="Helical" evidence="10">
    <location>
        <begin position="201"/>
        <end position="222"/>
    </location>
</feature>
<accession>A0AAD9DT17</accession>
<comment type="function">
    <text evidence="8">Component of the eukaryotic translation initiation factor 3 (eIF-3) complex, which is required for several steps in the initiation of protein synthesis. The eIF-3 complex associates with the 40S ribosome and facilitates the recruitment of eIF-1, eIF-1A, eIF-2:GTP:methionyl-tRNAi and eIF-5 to form the 43S pre-initiation complex (43S PIC). The eIF-3 complex stimulates mRNA recruitment to the 43S PIC and scanning of the mRNA for AUG recognition. The eIF-3 complex is also required for disassembly and recycling of post-termination ribosomal complexes and subsequently prevents premature joining of the 40S and 60S ribosomal subunits prior to initiation. The eIF-3 complex specifically targets and initiates translation of a subset of mRNAs involved in cell proliferation, including cell cycling, differentiation and apoptosis, and uses different modes of RNA stem-loop binding to exert either translational activation or repression.</text>
</comment>
<name>A0AAD9DT17_9TELE</name>
<dbReference type="GO" id="GO:0000786">
    <property type="term" value="C:nucleosome"/>
    <property type="evidence" value="ECO:0007669"/>
    <property type="project" value="InterPro"/>
</dbReference>
<dbReference type="InterPro" id="IPR001171">
    <property type="entry name" value="ERG24_DHCR-like"/>
</dbReference>
<dbReference type="EMBL" id="JAROKS010000021">
    <property type="protein sequence ID" value="KAK1790667.1"/>
    <property type="molecule type" value="Genomic_DNA"/>
</dbReference>
<feature type="transmembrane region" description="Helical" evidence="10">
    <location>
        <begin position="332"/>
        <end position="351"/>
    </location>
</feature>
<feature type="transmembrane region" description="Helical" evidence="10">
    <location>
        <begin position="171"/>
        <end position="189"/>
    </location>
</feature>
<evidence type="ECO:0000256" key="2">
    <source>
        <dbReference type="ARBA" id="ARBA00010343"/>
    </source>
</evidence>
<dbReference type="GO" id="GO:0016126">
    <property type="term" value="P:sterol biosynthetic process"/>
    <property type="evidence" value="ECO:0007669"/>
    <property type="project" value="InterPro"/>
</dbReference>
<dbReference type="Gene3D" id="1.10.20.10">
    <property type="entry name" value="Histone, subunit A"/>
    <property type="match status" value="2"/>
</dbReference>
<feature type="transmembrane region" description="Helical" evidence="10">
    <location>
        <begin position="128"/>
        <end position="150"/>
    </location>
</feature>
<dbReference type="GO" id="GO:0016628">
    <property type="term" value="F:oxidoreductase activity, acting on the CH-CH group of donors, NAD or NADP as acceptor"/>
    <property type="evidence" value="ECO:0007669"/>
    <property type="project" value="InterPro"/>
</dbReference>
<keyword evidence="10" id="KW-0812">Transmembrane</keyword>
<evidence type="ECO:0000256" key="1">
    <source>
        <dbReference type="ARBA" id="ARBA00004286"/>
    </source>
</evidence>
<dbReference type="FunFam" id="1.25.40.250:FF:000001">
    <property type="entry name" value="Eukaryotic translation initiation factor 3 subunit K"/>
    <property type="match status" value="1"/>
</dbReference>
<keyword evidence="10" id="KW-1133">Transmembrane helix</keyword>
<evidence type="ECO:0000256" key="6">
    <source>
        <dbReference type="ARBA" id="ARBA00022917"/>
    </source>
</evidence>
<evidence type="ECO:0000259" key="11">
    <source>
        <dbReference type="PROSITE" id="PS50250"/>
    </source>
</evidence>
<comment type="caution">
    <text evidence="12">The sequence shown here is derived from an EMBL/GenBank/DDBJ whole genome shotgun (WGS) entry which is preliminary data.</text>
</comment>
<dbReference type="GO" id="GO:0016020">
    <property type="term" value="C:membrane"/>
    <property type="evidence" value="ECO:0007669"/>
    <property type="project" value="InterPro"/>
</dbReference>
<dbReference type="FunFam" id="1.10.10.10:FF:000212">
    <property type="entry name" value="Eukaryotic translation initiation factor 3 subunit K"/>
    <property type="match status" value="1"/>
</dbReference>
<dbReference type="InterPro" id="IPR016020">
    <property type="entry name" value="Transl_init_fac_sub12_N_euk"/>
</dbReference>
<evidence type="ECO:0000256" key="3">
    <source>
        <dbReference type="ARBA" id="ARBA00022454"/>
    </source>
</evidence>
<dbReference type="Pfam" id="PF10075">
    <property type="entry name" value="CSN8_PSD8_EIF3K"/>
    <property type="match status" value="1"/>
</dbReference>
<proteinExistence type="inferred from homology"/>
<feature type="transmembrane region" description="Helical" evidence="10">
    <location>
        <begin position="357"/>
        <end position="378"/>
    </location>
</feature>
<dbReference type="CDD" id="cd22911">
    <property type="entry name" value="HFD_H3"/>
    <property type="match status" value="2"/>
</dbReference>
<dbReference type="InterPro" id="IPR033464">
    <property type="entry name" value="CSN8_PSD8_EIF3K"/>
</dbReference>
<dbReference type="HAMAP" id="MF_03010">
    <property type="entry name" value="eIF3k"/>
    <property type="match status" value="1"/>
</dbReference>